<dbReference type="EMBL" id="AVOT02029972">
    <property type="protein sequence ID" value="MBW0523019.1"/>
    <property type="molecule type" value="Genomic_DNA"/>
</dbReference>
<evidence type="ECO:0000313" key="2">
    <source>
        <dbReference type="Proteomes" id="UP000765509"/>
    </source>
</evidence>
<dbReference type="Proteomes" id="UP000765509">
    <property type="component" value="Unassembled WGS sequence"/>
</dbReference>
<name>A0A9Q3EKP8_9BASI</name>
<organism evidence="1 2">
    <name type="scientific">Austropuccinia psidii MF-1</name>
    <dbReference type="NCBI Taxonomy" id="1389203"/>
    <lineage>
        <taxon>Eukaryota</taxon>
        <taxon>Fungi</taxon>
        <taxon>Dikarya</taxon>
        <taxon>Basidiomycota</taxon>
        <taxon>Pucciniomycotina</taxon>
        <taxon>Pucciniomycetes</taxon>
        <taxon>Pucciniales</taxon>
        <taxon>Sphaerophragmiaceae</taxon>
        <taxon>Austropuccinia</taxon>
    </lineage>
</organism>
<reference evidence="1" key="1">
    <citation type="submission" date="2021-03" db="EMBL/GenBank/DDBJ databases">
        <title>Draft genome sequence of rust myrtle Austropuccinia psidii MF-1, a brazilian biotype.</title>
        <authorList>
            <person name="Quecine M.C."/>
            <person name="Pachon D.M.R."/>
            <person name="Bonatelli M.L."/>
            <person name="Correr F.H."/>
            <person name="Franceschini L.M."/>
            <person name="Leite T.F."/>
            <person name="Margarido G.R.A."/>
            <person name="Almeida C.A."/>
            <person name="Ferrarezi J.A."/>
            <person name="Labate C.A."/>
        </authorList>
    </citation>
    <scope>NUCLEOTIDE SEQUENCE</scope>
    <source>
        <strain evidence="1">MF-1</strain>
    </source>
</reference>
<proteinExistence type="predicted"/>
<evidence type="ECO:0000313" key="1">
    <source>
        <dbReference type="EMBL" id="MBW0523019.1"/>
    </source>
</evidence>
<dbReference type="AlphaFoldDB" id="A0A9Q3EKP8"/>
<protein>
    <submittedName>
        <fullName evidence="1">Uncharacterized protein</fullName>
    </submittedName>
</protein>
<sequence length="243" mass="27764">MNTKFYEIIRQSNDNRPNMGKACTKKTRTNLHHPAKATAKEKIANSLKARQESHFTYQGVQKRNTTRSGILKFKLIETKQLYYQAQAAFCTKVEDLKITHLRILIAEKGPEHSFQEFNSTKVRNTHNREPFWRMDGELTTEVEQMVTILHWGKYYVNWRKLNSHCTANAYIPTPPSRCDSNTSPPSLPSPLLMLPWSPQDIPSTPPSTLLMPPPSHLILSATYHDYACVVPSQQSSNVPLTLS</sequence>
<accession>A0A9Q3EKP8</accession>
<comment type="caution">
    <text evidence="1">The sequence shown here is derived from an EMBL/GenBank/DDBJ whole genome shotgun (WGS) entry which is preliminary data.</text>
</comment>
<keyword evidence="2" id="KW-1185">Reference proteome</keyword>
<gene>
    <name evidence="1" type="ORF">O181_062734</name>
</gene>